<accession>A0A4R4VCR0</accession>
<organism evidence="1 2">
    <name type="scientific">Nonomuraea deserti</name>
    <dbReference type="NCBI Taxonomy" id="1848322"/>
    <lineage>
        <taxon>Bacteria</taxon>
        <taxon>Bacillati</taxon>
        <taxon>Actinomycetota</taxon>
        <taxon>Actinomycetes</taxon>
        <taxon>Streptosporangiales</taxon>
        <taxon>Streptosporangiaceae</taxon>
        <taxon>Nonomuraea</taxon>
    </lineage>
</organism>
<proteinExistence type="predicted"/>
<evidence type="ECO:0000313" key="1">
    <source>
        <dbReference type="EMBL" id="TDD02571.1"/>
    </source>
</evidence>
<name>A0A4R4VCR0_9ACTN</name>
<sequence length="141" mass="15918">MKFLDELPLAGAVVGTDFSDWPVSLRDEFQANAHNGHVGGLLLHESERVRVWQVKLAPGERLPAHRHVLDYFWTALTDGRSRQHTHDGTTREVSYRRGETREYVFGSGEYLLHDLENIGGDDLAFITVEQVRSANPPLPLS</sequence>
<keyword evidence="2" id="KW-1185">Reference proteome</keyword>
<reference evidence="1 2" key="1">
    <citation type="submission" date="2019-03" db="EMBL/GenBank/DDBJ databases">
        <title>Draft genome sequences of novel Actinobacteria.</title>
        <authorList>
            <person name="Sahin N."/>
            <person name="Ay H."/>
            <person name="Saygin H."/>
        </authorList>
    </citation>
    <scope>NUCLEOTIDE SEQUENCE [LARGE SCALE GENOMIC DNA]</scope>
    <source>
        <strain evidence="1 2">KC310</strain>
    </source>
</reference>
<dbReference type="RefSeq" id="WP_132597306.1">
    <property type="nucleotide sequence ID" value="NZ_SMKO01000063.1"/>
</dbReference>
<dbReference type="SUPFAM" id="SSF51182">
    <property type="entry name" value="RmlC-like cupins"/>
    <property type="match status" value="1"/>
</dbReference>
<dbReference type="Proteomes" id="UP000295258">
    <property type="component" value="Unassembled WGS sequence"/>
</dbReference>
<dbReference type="InterPro" id="IPR014710">
    <property type="entry name" value="RmlC-like_jellyroll"/>
</dbReference>
<dbReference type="InterPro" id="IPR011051">
    <property type="entry name" value="RmlC_Cupin_sf"/>
</dbReference>
<evidence type="ECO:0008006" key="3">
    <source>
        <dbReference type="Google" id="ProtNLM"/>
    </source>
</evidence>
<dbReference type="AlphaFoldDB" id="A0A4R4VCR0"/>
<evidence type="ECO:0000313" key="2">
    <source>
        <dbReference type="Proteomes" id="UP000295258"/>
    </source>
</evidence>
<gene>
    <name evidence="1" type="ORF">E1292_23075</name>
</gene>
<dbReference type="Gene3D" id="2.60.120.10">
    <property type="entry name" value="Jelly Rolls"/>
    <property type="match status" value="1"/>
</dbReference>
<protein>
    <recommendedName>
        <fullName evidence="3">Cupin domain-containing protein</fullName>
    </recommendedName>
</protein>
<comment type="caution">
    <text evidence="1">The sequence shown here is derived from an EMBL/GenBank/DDBJ whole genome shotgun (WGS) entry which is preliminary data.</text>
</comment>
<dbReference type="EMBL" id="SMKO01000063">
    <property type="protein sequence ID" value="TDD02571.1"/>
    <property type="molecule type" value="Genomic_DNA"/>
</dbReference>